<reference evidence="3" key="1">
    <citation type="submission" date="2017-02" db="UniProtKB">
        <authorList>
            <consortium name="WormBaseParasite"/>
        </authorList>
    </citation>
    <scope>IDENTIFICATION</scope>
</reference>
<dbReference type="GO" id="GO:0005524">
    <property type="term" value="F:ATP binding"/>
    <property type="evidence" value="ECO:0007669"/>
    <property type="project" value="InterPro"/>
</dbReference>
<dbReference type="STRING" id="174720.A0A0N5B4E1"/>
<feature type="domain" description="DEAD/DEAH-box helicase" evidence="1">
    <location>
        <begin position="5"/>
        <end position="143"/>
    </location>
</feature>
<protein>
    <submittedName>
        <fullName evidence="3">DEAD domain-containing protein</fullName>
    </submittedName>
</protein>
<sequence length="510" mass="59525">MDRKYDVFIESERGTGKKLGYILPIINYISMIQESDGCESTDVPVAVILMKDMDVCKEVELKISKLYPNVKIGHLFGYSKDINMINEIYKDCDIIIASIVRFIKVIEDDNFSSFKNAISKTNFIVVEESEELVELFWDNYLKLLCCDFFNRKAPEQIRIFSSCGLVDLTPEMFMKKYAQDDYVIMKFQNNVDCPPKESTKPFPAFDAPDIHKKENVFGKNFQDFVNYSDIIVSRPQHNIIVNNFTNNQHFTSNRSYNRHSFPVIYDGYGTNNFVDFLRPRHIVDTFSNNYCNLYYQEQKRVQQSPITPLEEPRIISQFHSDQNYPDYLIEEVEDNELDSLSFMDSFTSTGILRKLGVLKINIFDSFNKLLEILKSIFEMDNTFKVITFIKRPEGCKYASYYCRCHGLNSRAITRVHDTDNAKKNLQFFEATDGAVLFVEDKYKNSLIRNLRAHVVITLNLPDTEDDFEEKIRYLGDVNGNGGLFIIMGTRDTVNKEWIKRRMNNMKRGVF</sequence>
<dbReference type="WBParaSite" id="SPAL_0000094300.1">
    <property type="protein sequence ID" value="SPAL_0000094300.1"/>
    <property type="gene ID" value="SPAL_0000094300"/>
</dbReference>
<accession>A0A0N5B4E1</accession>
<evidence type="ECO:0000313" key="2">
    <source>
        <dbReference type="Proteomes" id="UP000046392"/>
    </source>
</evidence>
<dbReference type="Pfam" id="PF00270">
    <property type="entry name" value="DEAD"/>
    <property type="match status" value="1"/>
</dbReference>
<proteinExistence type="predicted"/>
<dbReference type="InterPro" id="IPR011545">
    <property type="entry name" value="DEAD/DEAH_box_helicase_dom"/>
</dbReference>
<dbReference type="Proteomes" id="UP000046392">
    <property type="component" value="Unplaced"/>
</dbReference>
<organism evidence="2 3">
    <name type="scientific">Strongyloides papillosus</name>
    <name type="common">Intestinal threadworm</name>
    <dbReference type="NCBI Taxonomy" id="174720"/>
    <lineage>
        <taxon>Eukaryota</taxon>
        <taxon>Metazoa</taxon>
        <taxon>Ecdysozoa</taxon>
        <taxon>Nematoda</taxon>
        <taxon>Chromadorea</taxon>
        <taxon>Rhabditida</taxon>
        <taxon>Tylenchina</taxon>
        <taxon>Panagrolaimomorpha</taxon>
        <taxon>Strongyloidoidea</taxon>
        <taxon>Strongyloididae</taxon>
        <taxon>Strongyloides</taxon>
    </lineage>
</organism>
<evidence type="ECO:0000313" key="3">
    <source>
        <dbReference type="WBParaSite" id="SPAL_0000094300.1"/>
    </source>
</evidence>
<dbReference type="GO" id="GO:0003676">
    <property type="term" value="F:nucleic acid binding"/>
    <property type="evidence" value="ECO:0007669"/>
    <property type="project" value="InterPro"/>
</dbReference>
<keyword evidence="2" id="KW-1185">Reference proteome</keyword>
<dbReference type="InterPro" id="IPR027417">
    <property type="entry name" value="P-loop_NTPase"/>
</dbReference>
<dbReference type="SUPFAM" id="SSF52540">
    <property type="entry name" value="P-loop containing nucleoside triphosphate hydrolases"/>
    <property type="match status" value="1"/>
</dbReference>
<evidence type="ECO:0000259" key="1">
    <source>
        <dbReference type="Pfam" id="PF00270"/>
    </source>
</evidence>
<name>A0A0N5B4E1_STREA</name>
<dbReference type="AlphaFoldDB" id="A0A0N5B4E1"/>
<dbReference type="Gene3D" id="3.40.50.300">
    <property type="entry name" value="P-loop containing nucleotide triphosphate hydrolases"/>
    <property type="match status" value="1"/>
</dbReference>